<keyword evidence="2" id="KW-1185">Reference proteome</keyword>
<proteinExistence type="predicted"/>
<dbReference type="EMBL" id="JASBWV010000001">
    <property type="protein sequence ID" value="KAJ9128340.1"/>
    <property type="molecule type" value="Genomic_DNA"/>
</dbReference>
<evidence type="ECO:0000313" key="2">
    <source>
        <dbReference type="Proteomes" id="UP001234202"/>
    </source>
</evidence>
<evidence type="ECO:0000313" key="1">
    <source>
        <dbReference type="EMBL" id="KAJ9128340.1"/>
    </source>
</evidence>
<dbReference type="Proteomes" id="UP001234202">
    <property type="component" value="Unassembled WGS sequence"/>
</dbReference>
<protein>
    <submittedName>
        <fullName evidence="1">Uncharacterized protein</fullName>
    </submittedName>
</protein>
<organism evidence="1 2">
    <name type="scientific">Naganishia onofrii</name>
    <dbReference type="NCBI Taxonomy" id="1851511"/>
    <lineage>
        <taxon>Eukaryota</taxon>
        <taxon>Fungi</taxon>
        <taxon>Dikarya</taxon>
        <taxon>Basidiomycota</taxon>
        <taxon>Agaricomycotina</taxon>
        <taxon>Tremellomycetes</taxon>
        <taxon>Filobasidiales</taxon>
        <taxon>Filobasidiaceae</taxon>
        <taxon>Naganishia</taxon>
    </lineage>
</organism>
<accession>A0ACC2XXP6</accession>
<comment type="caution">
    <text evidence="1">The sequence shown here is derived from an EMBL/GenBank/DDBJ whole genome shotgun (WGS) entry which is preliminary data.</text>
</comment>
<sequence>MNDINNIKLNDGVVVPMLGYGTGTAVRLSGKEESIDFIKMAYSEAKLSHLDCAQRYFNEESIAVAMRDLGIKRDDVFITTKTEDGETPLKSLKKSLMLEEIGLGKAWEMMEQLQRERKTRSIGVSNYRIADLEETLKTAKARRTDDSDTRFVVPSVNQIEVHPYVFEKAKPLIDYCHKKGIAIASYAALASIVRHPGGPVDQVVKDIAKELGMTEDQVLLKWAHQVTYGGIVITTSLKKERLQGQVKAFSHMPDLSDAHVQAIIHAGKKLHYRRFAGHMDS</sequence>
<reference evidence="1" key="1">
    <citation type="submission" date="2023-04" db="EMBL/GenBank/DDBJ databases">
        <title>Draft Genome sequencing of Naganishia species isolated from polar environments using Oxford Nanopore Technology.</title>
        <authorList>
            <person name="Leo P."/>
            <person name="Venkateswaran K."/>
        </authorList>
    </citation>
    <scope>NUCLEOTIDE SEQUENCE</scope>
    <source>
        <strain evidence="1">DBVPG 5303</strain>
    </source>
</reference>
<name>A0ACC2XXP6_9TREE</name>
<gene>
    <name evidence="1" type="ORF">QFC24_000633</name>
</gene>